<dbReference type="Gene3D" id="3.40.50.620">
    <property type="entry name" value="HUPs"/>
    <property type="match status" value="1"/>
</dbReference>
<keyword evidence="1" id="KW-1133">Transmembrane helix</keyword>
<dbReference type="CDD" id="cd06259">
    <property type="entry name" value="YdcF-like"/>
    <property type="match status" value="1"/>
</dbReference>
<keyword evidence="4" id="KW-1185">Reference proteome</keyword>
<dbReference type="InterPro" id="IPR051599">
    <property type="entry name" value="Cell_Envelope_Assoc"/>
</dbReference>
<dbReference type="Pfam" id="PF02698">
    <property type="entry name" value="DUF218"/>
    <property type="match status" value="1"/>
</dbReference>
<proteinExistence type="predicted"/>
<feature type="transmembrane region" description="Helical" evidence="1">
    <location>
        <begin position="43"/>
        <end position="63"/>
    </location>
</feature>
<feature type="transmembrane region" description="Helical" evidence="1">
    <location>
        <begin position="15"/>
        <end position="36"/>
    </location>
</feature>
<keyword evidence="1" id="KW-0472">Membrane</keyword>
<keyword evidence="1" id="KW-0812">Transmembrane</keyword>
<feature type="domain" description="DUF218" evidence="2">
    <location>
        <begin position="173"/>
        <end position="313"/>
    </location>
</feature>
<evidence type="ECO:0000256" key="1">
    <source>
        <dbReference type="SAM" id="Phobius"/>
    </source>
</evidence>
<sequence length="339" mass="38694">MFPSLTTCFLHERSARMLTLLIILFLVGLLILVVTIKQPFLQLNGYLIVSLFFVLLVIGLNIFHFTTAIAILVLMLVLIIWLLLGLVGLIRRTPQLLAKLNFKFKLALFIATVWFIIASFFIFLILFNLVNFTAVFLWLIFIPVYFILALLAYYVNSFLLTRSFKSPITNQILLILGAGLFDGKHPGSELKRRLNKAIQLSQLADRVAIIVSGGQGLDEQRSEASAMKEYLIEHQVMAQKITIEDQSKNTWKNLVNSQQIILHHFDDKRSIAVISNQYHLLRVCLYAQKLHFKVEPIGVTSDYQLYPSASIRELISILLLHPYRHCLMAIILAIIISLV</sequence>
<feature type="transmembrane region" description="Helical" evidence="1">
    <location>
        <begin position="106"/>
        <end position="129"/>
    </location>
</feature>
<organism evidence="3 4">
    <name type="scientific">Paucilactobacillus hokkaidonensis</name>
    <dbReference type="NCBI Taxonomy" id="1193095"/>
    <lineage>
        <taxon>Bacteria</taxon>
        <taxon>Bacillati</taxon>
        <taxon>Bacillota</taxon>
        <taxon>Bacilli</taxon>
        <taxon>Lactobacillales</taxon>
        <taxon>Lactobacillaceae</taxon>
        <taxon>Paucilactobacillus</taxon>
    </lineage>
</organism>
<dbReference type="Proteomes" id="UP000051884">
    <property type="component" value="Unassembled WGS sequence"/>
</dbReference>
<dbReference type="PANTHER" id="PTHR30336:SF18">
    <property type="entry name" value="MEMBRANE PROTEIN"/>
    <property type="match status" value="1"/>
</dbReference>
<evidence type="ECO:0000259" key="2">
    <source>
        <dbReference type="Pfam" id="PF02698"/>
    </source>
</evidence>
<dbReference type="EMBL" id="JQCH01000002">
    <property type="protein sequence ID" value="KRO11158.1"/>
    <property type="molecule type" value="Genomic_DNA"/>
</dbReference>
<gene>
    <name evidence="3" type="ORF">IV59_GL000910</name>
</gene>
<dbReference type="InterPro" id="IPR014729">
    <property type="entry name" value="Rossmann-like_a/b/a_fold"/>
</dbReference>
<dbReference type="InterPro" id="IPR003848">
    <property type="entry name" value="DUF218"/>
</dbReference>
<feature type="transmembrane region" description="Helical" evidence="1">
    <location>
        <begin position="69"/>
        <end position="90"/>
    </location>
</feature>
<evidence type="ECO:0000313" key="4">
    <source>
        <dbReference type="Proteomes" id="UP000051884"/>
    </source>
</evidence>
<protein>
    <recommendedName>
        <fullName evidence="2">DUF218 domain-containing protein</fullName>
    </recommendedName>
</protein>
<feature type="transmembrane region" description="Helical" evidence="1">
    <location>
        <begin position="135"/>
        <end position="155"/>
    </location>
</feature>
<feature type="transmembrane region" description="Helical" evidence="1">
    <location>
        <begin position="314"/>
        <end position="338"/>
    </location>
</feature>
<evidence type="ECO:0000313" key="3">
    <source>
        <dbReference type="EMBL" id="KRO11158.1"/>
    </source>
</evidence>
<accession>A0ABR5QBE9</accession>
<reference evidence="3 4" key="1">
    <citation type="journal article" date="2015" name="Genome Announc.">
        <title>Expanding the biotechnology potential of lactobacilli through comparative genomics of 213 strains and associated genera.</title>
        <authorList>
            <person name="Sun Z."/>
            <person name="Harris H.M."/>
            <person name="McCann A."/>
            <person name="Guo C."/>
            <person name="Argimon S."/>
            <person name="Zhang W."/>
            <person name="Yang X."/>
            <person name="Jeffery I.B."/>
            <person name="Cooney J.C."/>
            <person name="Kagawa T.F."/>
            <person name="Liu W."/>
            <person name="Song Y."/>
            <person name="Salvetti E."/>
            <person name="Wrobel A."/>
            <person name="Rasinkangas P."/>
            <person name="Parkhill J."/>
            <person name="Rea M.C."/>
            <person name="O'Sullivan O."/>
            <person name="Ritari J."/>
            <person name="Douillard F.P."/>
            <person name="Paul Ross R."/>
            <person name="Yang R."/>
            <person name="Briner A.E."/>
            <person name="Felis G.E."/>
            <person name="de Vos W.M."/>
            <person name="Barrangou R."/>
            <person name="Klaenhammer T.R."/>
            <person name="Caufield P.W."/>
            <person name="Cui Y."/>
            <person name="Zhang H."/>
            <person name="O'Toole P.W."/>
        </authorList>
    </citation>
    <scope>NUCLEOTIDE SEQUENCE [LARGE SCALE GENOMIC DNA]</scope>
    <source>
        <strain evidence="3 4">DSM 26202</strain>
    </source>
</reference>
<name>A0ABR5QBE9_9LACO</name>
<dbReference type="PANTHER" id="PTHR30336">
    <property type="entry name" value="INNER MEMBRANE PROTEIN, PROBABLE PERMEASE"/>
    <property type="match status" value="1"/>
</dbReference>
<comment type="caution">
    <text evidence="3">The sequence shown here is derived from an EMBL/GenBank/DDBJ whole genome shotgun (WGS) entry which is preliminary data.</text>
</comment>